<protein>
    <recommendedName>
        <fullName evidence="1">DUF58 domain-containing protein</fullName>
    </recommendedName>
</protein>
<evidence type="ECO:0000313" key="3">
    <source>
        <dbReference type="Proteomes" id="UP000325690"/>
    </source>
</evidence>
<dbReference type="PANTHER" id="PTHR33608:SF6">
    <property type="entry name" value="BLL2464 PROTEIN"/>
    <property type="match status" value="1"/>
</dbReference>
<evidence type="ECO:0000313" key="2">
    <source>
        <dbReference type="EMBL" id="KAB7759541.1"/>
    </source>
</evidence>
<name>A0A5N5VC85_MYCPH</name>
<dbReference type="RefSeq" id="WP_061481706.1">
    <property type="nucleotide sequence ID" value="NZ_ANBO01000001.1"/>
</dbReference>
<reference evidence="2 3" key="1">
    <citation type="submission" date="2012-10" db="EMBL/GenBank/DDBJ databases">
        <title>The draft sequence of the Mycobacterium pheli genome.</title>
        <authorList>
            <person name="Pettersson B.M.F."/>
            <person name="Das S."/>
            <person name="Dasgupta S."/>
            <person name="Bhattacharya A."/>
            <person name="Kirsebom L.A."/>
        </authorList>
    </citation>
    <scope>NUCLEOTIDE SEQUENCE [LARGE SCALE GENOMIC DNA]</scope>
    <source>
        <strain evidence="2 3">CCUG 21000</strain>
    </source>
</reference>
<keyword evidence="3" id="KW-1185">Reference proteome</keyword>
<sequence length="298" mass="32638">MGEILDQVRTRLGFDPRSLGMRLRSHRLLEGGHTSLQFGRSNDFVDLREYVVGDDVRDIDWRASARSPHLVVRRYVAERSQEFLLIADTGANLLATAPSGERKRDLAVLALGAVGLIACAQADKIGLVYGDDRGSSLERGKTGEDHLEQMLTLVNETDIRIGNPSNIVRQLQFVAEHLDNRYSIFVVCDQPAVTPELVSTAMALRARSAIHWIIIDDLDILGQPDAADEVLDVATGRALLSPSVLGTRVLEAYRRAEAARWAQWQAFTGQLQSPCVRIAGTADIGPALASLAQGRIHA</sequence>
<dbReference type="PANTHER" id="PTHR33608">
    <property type="entry name" value="BLL2464 PROTEIN"/>
    <property type="match status" value="1"/>
</dbReference>
<dbReference type="EMBL" id="ANBP01000001">
    <property type="protein sequence ID" value="KAB7759541.1"/>
    <property type="molecule type" value="Genomic_DNA"/>
</dbReference>
<organism evidence="2 3">
    <name type="scientific">Mycolicibacterium phlei DSM 43239 = CCUG 21000</name>
    <dbReference type="NCBI Taxonomy" id="1226750"/>
    <lineage>
        <taxon>Bacteria</taxon>
        <taxon>Bacillati</taxon>
        <taxon>Actinomycetota</taxon>
        <taxon>Actinomycetes</taxon>
        <taxon>Mycobacteriales</taxon>
        <taxon>Mycobacteriaceae</taxon>
        <taxon>Mycolicibacterium</taxon>
    </lineage>
</organism>
<proteinExistence type="predicted"/>
<dbReference type="Pfam" id="PF01882">
    <property type="entry name" value="DUF58"/>
    <property type="match status" value="1"/>
</dbReference>
<comment type="caution">
    <text evidence="2">The sequence shown here is derived from an EMBL/GenBank/DDBJ whole genome shotgun (WGS) entry which is preliminary data.</text>
</comment>
<dbReference type="Proteomes" id="UP000325690">
    <property type="component" value="Unassembled WGS sequence"/>
</dbReference>
<dbReference type="GeneID" id="74305069"/>
<accession>A0A5N5VC85</accession>
<dbReference type="InterPro" id="IPR002881">
    <property type="entry name" value="DUF58"/>
</dbReference>
<dbReference type="AlphaFoldDB" id="A0A5N5VC85"/>
<gene>
    <name evidence="2" type="ORF">MPHL21000_00470</name>
</gene>
<feature type="domain" description="DUF58" evidence="1">
    <location>
        <begin position="46"/>
        <end position="211"/>
    </location>
</feature>
<evidence type="ECO:0000259" key="1">
    <source>
        <dbReference type="Pfam" id="PF01882"/>
    </source>
</evidence>